<comment type="catalytic activity">
    <reaction evidence="9">
        <text>malonyl-[ACP] + acetyl-CoA + H(+) = 3-oxobutanoyl-[ACP] + CO2 + CoA</text>
        <dbReference type="Rhea" id="RHEA:12080"/>
        <dbReference type="Rhea" id="RHEA-COMP:9623"/>
        <dbReference type="Rhea" id="RHEA-COMP:9625"/>
        <dbReference type="ChEBI" id="CHEBI:15378"/>
        <dbReference type="ChEBI" id="CHEBI:16526"/>
        <dbReference type="ChEBI" id="CHEBI:57287"/>
        <dbReference type="ChEBI" id="CHEBI:57288"/>
        <dbReference type="ChEBI" id="CHEBI:78449"/>
        <dbReference type="ChEBI" id="CHEBI:78450"/>
        <dbReference type="EC" id="2.3.1.180"/>
    </reaction>
</comment>
<evidence type="ECO:0000256" key="3">
    <source>
        <dbReference type="ARBA" id="ARBA00022679"/>
    </source>
</evidence>
<dbReference type="EMBL" id="JACRST010000004">
    <property type="protein sequence ID" value="MBC8546203.1"/>
    <property type="molecule type" value="Genomic_DNA"/>
</dbReference>
<dbReference type="CDD" id="cd00830">
    <property type="entry name" value="KAS_III"/>
    <property type="match status" value="1"/>
</dbReference>
<feature type="domain" description="Beta-ketoacyl-[acyl-carrier-protein] synthase III C-terminal" evidence="10">
    <location>
        <begin position="241"/>
        <end position="330"/>
    </location>
</feature>
<feature type="active site" evidence="9">
    <location>
        <position position="257"/>
    </location>
</feature>
<comment type="subcellular location">
    <subcellularLocation>
        <location evidence="9">Cytoplasm</location>
    </subcellularLocation>
</comment>
<evidence type="ECO:0000313" key="13">
    <source>
        <dbReference type="Proteomes" id="UP000653127"/>
    </source>
</evidence>
<feature type="domain" description="Beta-ketoacyl-[acyl-carrier-protein] synthase III N-terminal" evidence="11">
    <location>
        <begin position="105"/>
        <end position="179"/>
    </location>
</feature>
<comment type="subunit">
    <text evidence="9">Homodimer.</text>
</comment>
<evidence type="ECO:0000256" key="4">
    <source>
        <dbReference type="ARBA" id="ARBA00022832"/>
    </source>
</evidence>
<dbReference type="GO" id="GO:0006633">
    <property type="term" value="P:fatty acid biosynthetic process"/>
    <property type="evidence" value="ECO:0007669"/>
    <property type="project" value="UniProtKB-UniRule"/>
</dbReference>
<keyword evidence="9" id="KW-0963">Cytoplasm</keyword>
<dbReference type="InterPro" id="IPR004655">
    <property type="entry name" value="FabH"/>
</dbReference>
<comment type="pathway">
    <text evidence="9">Lipid metabolism; fatty acid biosynthesis.</text>
</comment>
<name>A0A926DVN1_9FIRM</name>
<comment type="domain">
    <text evidence="9">The last Arg residue of the ACP-binding site is essential for the weak association between ACP/AcpP and FabH.</text>
</comment>
<comment type="function">
    <text evidence="9">Catalyzes the condensation reaction of fatty acid synthesis by the addition to an acyl acceptor of two carbons from malonyl-ACP. Catalyzes the first condensation reaction which initiates fatty acid synthesis and may therefore play a role in governing the total rate of fatty acid production. Possesses both acetoacetyl-ACP synthase and acetyl transacylase activities. Its substrate specificity determines the biosynthesis of branched-chain and/or straight-chain of fatty acids.</text>
</comment>
<evidence type="ECO:0000256" key="2">
    <source>
        <dbReference type="ARBA" id="ARBA00022516"/>
    </source>
</evidence>
<accession>A0A926DVN1</accession>
<protein>
    <recommendedName>
        <fullName evidence="9">Beta-ketoacyl-[acyl-carrier-protein] synthase III</fullName>
        <shortName evidence="9">Beta-ketoacyl-ACP synthase III</shortName>
        <shortName evidence="9">KAS III</shortName>
        <ecNumber evidence="9">2.3.1.180</ecNumber>
    </recommendedName>
    <alternativeName>
        <fullName evidence="9">3-oxoacyl-[acyl-carrier-protein] synthase 3</fullName>
    </alternativeName>
    <alternativeName>
        <fullName evidence="9">3-oxoacyl-[acyl-carrier-protein] synthase III</fullName>
    </alternativeName>
</protein>
<evidence type="ECO:0000256" key="9">
    <source>
        <dbReference type="HAMAP-Rule" id="MF_01815"/>
    </source>
</evidence>
<dbReference type="EC" id="2.3.1.180" evidence="9"/>
<reference evidence="12" key="1">
    <citation type="submission" date="2020-08" db="EMBL/GenBank/DDBJ databases">
        <title>Genome public.</title>
        <authorList>
            <person name="Liu C."/>
            <person name="Sun Q."/>
        </authorList>
    </citation>
    <scope>NUCLEOTIDE SEQUENCE</scope>
    <source>
        <strain evidence="12">NSJ-31</strain>
    </source>
</reference>
<dbReference type="PANTHER" id="PTHR43091:SF1">
    <property type="entry name" value="BETA-KETOACYL-[ACYL-CARRIER-PROTEIN] SYNTHASE III, CHLOROPLASTIC"/>
    <property type="match status" value="1"/>
</dbReference>
<proteinExistence type="inferred from homology"/>
<gene>
    <name evidence="9" type="primary">fabH</name>
    <name evidence="12" type="ORF">H8711_04540</name>
</gene>
<keyword evidence="3 9" id="KW-0808">Transferase</keyword>
<dbReference type="NCBIfam" id="TIGR00747">
    <property type="entry name" value="fabH"/>
    <property type="match status" value="1"/>
</dbReference>
<keyword evidence="2 9" id="KW-0444">Lipid biosynthesis</keyword>
<feature type="active site" evidence="9">
    <location>
        <position position="287"/>
    </location>
</feature>
<keyword evidence="7 9" id="KW-0511">Multifunctional enzyme</keyword>
<evidence type="ECO:0000256" key="8">
    <source>
        <dbReference type="ARBA" id="ARBA00023315"/>
    </source>
</evidence>
<feature type="active site" evidence="9">
    <location>
        <position position="111"/>
    </location>
</feature>
<dbReference type="GO" id="GO:0033818">
    <property type="term" value="F:beta-ketoacyl-acyl-carrier-protein synthase III activity"/>
    <property type="evidence" value="ECO:0007669"/>
    <property type="project" value="UniProtKB-UniRule"/>
</dbReference>
<evidence type="ECO:0000259" key="10">
    <source>
        <dbReference type="Pfam" id="PF08541"/>
    </source>
</evidence>
<dbReference type="NCBIfam" id="NF006829">
    <property type="entry name" value="PRK09352.1"/>
    <property type="match status" value="1"/>
</dbReference>
<dbReference type="GO" id="GO:0004315">
    <property type="term" value="F:3-oxoacyl-[acyl-carrier-protein] synthase activity"/>
    <property type="evidence" value="ECO:0007669"/>
    <property type="project" value="InterPro"/>
</dbReference>
<dbReference type="Gene3D" id="3.40.47.10">
    <property type="match status" value="1"/>
</dbReference>
<comment type="similarity">
    <text evidence="1 9">Belongs to the thiolase-like superfamily. FabH family.</text>
</comment>
<dbReference type="RefSeq" id="WP_249282355.1">
    <property type="nucleotide sequence ID" value="NZ_JACRST010000004.1"/>
</dbReference>
<keyword evidence="4 9" id="KW-0276">Fatty acid metabolism</keyword>
<dbReference type="Pfam" id="PF08545">
    <property type="entry name" value="ACP_syn_III"/>
    <property type="match status" value="1"/>
</dbReference>
<dbReference type="PANTHER" id="PTHR43091">
    <property type="entry name" value="3-OXOACYL-[ACYL-CARRIER-PROTEIN] SYNTHASE"/>
    <property type="match status" value="1"/>
</dbReference>
<keyword evidence="13" id="KW-1185">Reference proteome</keyword>
<dbReference type="HAMAP" id="MF_01815">
    <property type="entry name" value="FabH"/>
    <property type="match status" value="1"/>
</dbReference>
<organism evidence="12 13">
    <name type="scientific">Ligaoa zhengdingensis</name>
    <dbReference type="NCBI Taxonomy" id="2763658"/>
    <lineage>
        <taxon>Bacteria</taxon>
        <taxon>Bacillati</taxon>
        <taxon>Bacillota</taxon>
        <taxon>Clostridia</taxon>
        <taxon>Eubacteriales</taxon>
        <taxon>Oscillospiraceae</taxon>
        <taxon>Ligaoa</taxon>
    </lineage>
</organism>
<comment type="caution">
    <text evidence="12">The sequence shown here is derived from an EMBL/GenBank/DDBJ whole genome shotgun (WGS) entry which is preliminary data.</text>
</comment>
<feature type="region of interest" description="ACP-binding" evidence="9">
    <location>
        <begin position="258"/>
        <end position="262"/>
    </location>
</feature>
<evidence type="ECO:0000259" key="11">
    <source>
        <dbReference type="Pfam" id="PF08545"/>
    </source>
</evidence>
<dbReference type="InterPro" id="IPR013747">
    <property type="entry name" value="ACP_syn_III_C"/>
</dbReference>
<dbReference type="Pfam" id="PF08541">
    <property type="entry name" value="ACP_syn_III_C"/>
    <property type="match status" value="1"/>
</dbReference>
<evidence type="ECO:0000313" key="12">
    <source>
        <dbReference type="EMBL" id="MBC8546203.1"/>
    </source>
</evidence>
<dbReference type="AlphaFoldDB" id="A0A926DVN1"/>
<evidence type="ECO:0000256" key="1">
    <source>
        <dbReference type="ARBA" id="ARBA00008642"/>
    </source>
</evidence>
<dbReference type="InterPro" id="IPR016039">
    <property type="entry name" value="Thiolase-like"/>
</dbReference>
<evidence type="ECO:0000256" key="6">
    <source>
        <dbReference type="ARBA" id="ARBA00023160"/>
    </source>
</evidence>
<dbReference type="GO" id="GO:0005737">
    <property type="term" value="C:cytoplasm"/>
    <property type="evidence" value="ECO:0007669"/>
    <property type="project" value="UniProtKB-SubCell"/>
</dbReference>
<keyword evidence="6 9" id="KW-0275">Fatty acid biosynthesis</keyword>
<dbReference type="InterPro" id="IPR013751">
    <property type="entry name" value="ACP_syn_III_N"/>
</dbReference>
<evidence type="ECO:0000256" key="7">
    <source>
        <dbReference type="ARBA" id="ARBA00023268"/>
    </source>
</evidence>
<keyword evidence="5 9" id="KW-0443">Lipid metabolism</keyword>
<keyword evidence="8 9" id="KW-0012">Acyltransferase</keyword>
<sequence>MGIKIIATGRYLPRNIVTNDDFTGIVDTSDEWISQRTGMKERHIASGEPTWLMGELAARDALESGGIDPLSIDLILVTSVTPDYMTPSAACIIQGRIGAANAACIDLNAACAGFVYALDMARRYLCFDDVRRVLIVSAEELSKITDYTDRASCVLFGDAAGAVVVEAADTPFASVIGADGTGAPLLYAKSPAVNENPFRKPELAPEYEEIIHAKNHFLYMDGREVYKFAVKIMPHAVQEACDKLGVPVEAIDLLVPHQANVRIVDTAVKTLGLPPERVYVNLAKHGNVSSACIPLCLDEINKGGLIQPGRRIALVGFGAGLTYASAIFTW</sequence>
<evidence type="ECO:0000256" key="5">
    <source>
        <dbReference type="ARBA" id="ARBA00023098"/>
    </source>
</evidence>
<dbReference type="SUPFAM" id="SSF53901">
    <property type="entry name" value="Thiolase-like"/>
    <property type="match status" value="1"/>
</dbReference>
<dbReference type="Proteomes" id="UP000653127">
    <property type="component" value="Unassembled WGS sequence"/>
</dbReference>